<protein>
    <submittedName>
        <fullName evidence="2">Uncharacterized protein</fullName>
    </submittedName>
</protein>
<evidence type="ECO:0000313" key="2">
    <source>
        <dbReference type="EMBL" id="KAK4370083.1"/>
    </source>
</evidence>
<keyword evidence="1" id="KW-0175">Coiled coil</keyword>
<feature type="coiled-coil region" evidence="1">
    <location>
        <begin position="31"/>
        <end position="58"/>
    </location>
</feature>
<dbReference type="Proteomes" id="UP001291623">
    <property type="component" value="Unassembled WGS sequence"/>
</dbReference>
<organism evidence="2 3">
    <name type="scientific">Anisodus tanguticus</name>
    <dbReference type="NCBI Taxonomy" id="243964"/>
    <lineage>
        <taxon>Eukaryota</taxon>
        <taxon>Viridiplantae</taxon>
        <taxon>Streptophyta</taxon>
        <taxon>Embryophyta</taxon>
        <taxon>Tracheophyta</taxon>
        <taxon>Spermatophyta</taxon>
        <taxon>Magnoliopsida</taxon>
        <taxon>eudicotyledons</taxon>
        <taxon>Gunneridae</taxon>
        <taxon>Pentapetalae</taxon>
        <taxon>asterids</taxon>
        <taxon>lamiids</taxon>
        <taxon>Solanales</taxon>
        <taxon>Solanaceae</taxon>
        <taxon>Solanoideae</taxon>
        <taxon>Hyoscyameae</taxon>
        <taxon>Anisodus</taxon>
    </lineage>
</organism>
<dbReference type="PANTHER" id="PTHR27006:SF606">
    <property type="entry name" value="INTERLEUKIN-1 RECEPTOR-ASSOCIATED KINASE 4"/>
    <property type="match status" value="1"/>
</dbReference>
<accession>A0AAE1SIN1</accession>
<comment type="caution">
    <text evidence="2">The sequence shown here is derived from an EMBL/GenBank/DDBJ whole genome shotgun (WGS) entry which is preliminary data.</text>
</comment>
<keyword evidence="3" id="KW-1185">Reference proteome</keyword>
<reference evidence="2" key="1">
    <citation type="submission" date="2023-12" db="EMBL/GenBank/DDBJ databases">
        <title>Genome assembly of Anisodus tanguticus.</title>
        <authorList>
            <person name="Wang Y.-J."/>
        </authorList>
    </citation>
    <scope>NUCLEOTIDE SEQUENCE</scope>
    <source>
        <strain evidence="2">KB-2021</strain>
        <tissue evidence="2">Leaf</tissue>
    </source>
</reference>
<evidence type="ECO:0000313" key="3">
    <source>
        <dbReference type="Proteomes" id="UP001291623"/>
    </source>
</evidence>
<sequence length="237" mass="27071">MGLIDHPLTRSRRQGINTIDKHHMGRNICLEMVVERKVARTTNNLQNLEEEAELQDNEGRKQNWKRMARQIGGSDGLNNGKEINVFNENSDEAFEMWRYGKGMEFMHDSLDDTISSCKLMKCRQIALLCDQKDPLDGPTMLEVSNMLKNIANLSVDFPKRPAFLAFEMWRYGKSMEFMDDSIDDTISSCNLLKCMQIALLCGQKDPLDGPTMLEVSNMLKNIANLSIDFPKRPAFSV</sequence>
<gene>
    <name evidence="2" type="ORF">RND71_009558</name>
</gene>
<dbReference type="PANTHER" id="PTHR27006">
    <property type="entry name" value="PROMASTIGOTE SURFACE ANTIGEN PROTEIN PSA"/>
    <property type="match status" value="1"/>
</dbReference>
<dbReference type="EMBL" id="JAVYJV010000005">
    <property type="protein sequence ID" value="KAK4370083.1"/>
    <property type="molecule type" value="Genomic_DNA"/>
</dbReference>
<name>A0AAE1SIN1_9SOLA</name>
<dbReference type="AlphaFoldDB" id="A0AAE1SIN1"/>
<evidence type="ECO:0000256" key="1">
    <source>
        <dbReference type="SAM" id="Coils"/>
    </source>
</evidence>
<proteinExistence type="predicted"/>